<dbReference type="RefSeq" id="WP_241347759.1">
    <property type="nucleotide sequence ID" value="NZ_JAKZGP010000016.1"/>
</dbReference>
<dbReference type="Proteomes" id="UP001165489">
    <property type="component" value="Unassembled WGS sequence"/>
</dbReference>
<gene>
    <name evidence="1" type="ORF">MM239_08405</name>
</gene>
<organism evidence="1 2">
    <name type="scientific">Belliella filtrata</name>
    <dbReference type="NCBI Taxonomy" id="2923435"/>
    <lineage>
        <taxon>Bacteria</taxon>
        <taxon>Pseudomonadati</taxon>
        <taxon>Bacteroidota</taxon>
        <taxon>Cytophagia</taxon>
        <taxon>Cytophagales</taxon>
        <taxon>Cyclobacteriaceae</taxon>
        <taxon>Belliella</taxon>
    </lineage>
</organism>
<keyword evidence="2" id="KW-1185">Reference proteome</keyword>
<evidence type="ECO:0000313" key="1">
    <source>
        <dbReference type="EMBL" id="MCH7409412.1"/>
    </source>
</evidence>
<evidence type="ECO:0000313" key="2">
    <source>
        <dbReference type="Proteomes" id="UP001165489"/>
    </source>
</evidence>
<sequence length="164" mass="18589">MKVIKDQFIKSSILKRKRSKSESIEIPSSINNIGVLVDDQVSFNGTLDSLKKYFKNNVDISGHYLGEKEDELGVSIGDFSLFGKPNEKILKFLSQKFDFIIVPTLKLSPYLLYLLVNSSCGFKVGFYSEENKDFLDLMIESKSKETETTIQQLLDNLLKVKSAC</sequence>
<dbReference type="InterPro" id="IPR054207">
    <property type="entry name" value="DUF6913"/>
</dbReference>
<dbReference type="EMBL" id="JAKZGP010000016">
    <property type="protein sequence ID" value="MCH7409412.1"/>
    <property type="molecule type" value="Genomic_DNA"/>
</dbReference>
<comment type="caution">
    <text evidence="1">The sequence shown here is derived from an EMBL/GenBank/DDBJ whole genome shotgun (WGS) entry which is preliminary data.</text>
</comment>
<proteinExistence type="predicted"/>
<dbReference type="Pfam" id="PF21857">
    <property type="entry name" value="DUF6913"/>
    <property type="match status" value="1"/>
</dbReference>
<reference evidence="1" key="1">
    <citation type="submission" date="2022-03" db="EMBL/GenBank/DDBJ databases">
        <title>De novo assembled genomes of Belliella spp. (Cyclobacteriaceae) strains.</title>
        <authorList>
            <person name="Szabo A."/>
            <person name="Korponai K."/>
            <person name="Felfoldi T."/>
        </authorList>
    </citation>
    <scope>NUCLEOTIDE SEQUENCE</scope>
    <source>
        <strain evidence="1">DSM 111904</strain>
    </source>
</reference>
<name>A0ABS9UZ17_9BACT</name>
<protein>
    <submittedName>
        <fullName evidence="1">Uncharacterized protein</fullName>
    </submittedName>
</protein>
<accession>A0ABS9UZ17</accession>